<protein>
    <submittedName>
        <fullName evidence="2">Uncharacterized protein</fullName>
    </submittedName>
</protein>
<dbReference type="EMBL" id="CP142728">
    <property type="protein sequence ID" value="WUR02965.1"/>
    <property type="molecule type" value="Genomic_DNA"/>
</dbReference>
<dbReference type="KEGG" id="vnx:VNE69_03179"/>
<keyword evidence="3" id="KW-1185">Reference proteome</keyword>
<dbReference type="Proteomes" id="UP001334084">
    <property type="component" value="Chromosome 3"/>
</dbReference>
<dbReference type="RefSeq" id="XP_065329110.1">
    <property type="nucleotide sequence ID" value="XM_065473038.1"/>
</dbReference>
<dbReference type="AlphaFoldDB" id="A0AAX4JAJ3"/>
<dbReference type="GeneID" id="90540775"/>
<keyword evidence="1" id="KW-0732">Signal</keyword>
<sequence>MFILVHFIFYACTITHINANISIQNPTLNVKNNFDDLPLNLFQYKNIKHYNKVVGDYFSAISEHPEIKRRIDDLISKNGNISKSVSLVVLLIHFKQELQDFILGKKYDPICSFTYTFFESLAYHSYKTILRLSDLKNINKYKKHRDNIIKHIIKSIDIKYAMDCDNIIEVLFNTVEYQKIFAILNEINANNQISRGIRYALPRHTTTKKPFVFDYVKVEYIGPSTLPPQRHHRFRKLGV</sequence>
<feature type="chain" id="PRO_5043601370" evidence="1">
    <location>
        <begin position="20"/>
        <end position="239"/>
    </location>
</feature>
<feature type="signal peptide" evidence="1">
    <location>
        <begin position="1"/>
        <end position="19"/>
    </location>
</feature>
<evidence type="ECO:0000313" key="3">
    <source>
        <dbReference type="Proteomes" id="UP001334084"/>
    </source>
</evidence>
<proteinExistence type="predicted"/>
<evidence type="ECO:0000256" key="1">
    <source>
        <dbReference type="SAM" id="SignalP"/>
    </source>
</evidence>
<reference evidence="2" key="1">
    <citation type="journal article" date="2024" name="BMC Genomics">
        <title>Functional annotation of a divergent genome using sequence and structure-based similarity.</title>
        <authorList>
            <person name="Svedberg D."/>
            <person name="Winiger R.R."/>
            <person name="Berg A."/>
            <person name="Sharma H."/>
            <person name="Tellgren-Roth C."/>
            <person name="Debrunner-Vossbrinck B.A."/>
            <person name="Vossbrinck C.R."/>
            <person name="Barandun J."/>
        </authorList>
    </citation>
    <scope>NUCLEOTIDE SEQUENCE</scope>
    <source>
        <strain evidence="2">Illinois isolate</strain>
    </source>
</reference>
<name>A0AAX4JAJ3_9MICR</name>
<accession>A0AAX4JAJ3</accession>
<evidence type="ECO:0000313" key="2">
    <source>
        <dbReference type="EMBL" id="WUR02965.1"/>
    </source>
</evidence>
<organism evidence="2 3">
    <name type="scientific">Vairimorpha necatrix</name>
    <dbReference type="NCBI Taxonomy" id="6039"/>
    <lineage>
        <taxon>Eukaryota</taxon>
        <taxon>Fungi</taxon>
        <taxon>Fungi incertae sedis</taxon>
        <taxon>Microsporidia</taxon>
        <taxon>Nosematidae</taxon>
        <taxon>Vairimorpha</taxon>
    </lineage>
</organism>
<gene>
    <name evidence="2" type="ORF">VNE69_03179</name>
</gene>